<dbReference type="GO" id="GO:0048039">
    <property type="term" value="F:ubiquinone binding"/>
    <property type="evidence" value="ECO:0007669"/>
    <property type="project" value="InterPro"/>
</dbReference>
<dbReference type="GeneID" id="105159169"/>
<dbReference type="AlphaFoldDB" id="A0A6I9SUW5"/>
<dbReference type="CDD" id="cd07813">
    <property type="entry name" value="COQ10p_like"/>
    <property type="match status" value="1"/>
</dbReference>
<dbReference type="InterPro" id="IPR044996">
    <property type="entry name" value="COQ10-like"/>
</dbReference>
<gene>
    <name evidence="6" type="primary">LOC105159169</name>
</gene>
<evidence type="ECO:0000313" key="6">
    <source>
        <dbReference type="RefSeq" id="XP_011074433.1"/>
    </source>
</evidence>
<dbReference type="PANTHER" id="PTHR12901:SF10">
    <property type="entry name" value="COENZYME Q-BINDING PROTEIN COQ10, MITOCHONDRIAL"/>
    <property type="match status" value="1"/>
</dbReference>
<comment type="function">
    <text evidence="3">Required for the function of coenzyme Q in the respiratory chain. May serve as a chaperone or may be involved in the transport of Q6 from its site of synthesis to the catalytic sites of the respiratory complexes.</text>
</comment>
<name>A0A6I9SUW5_SESIN</name>
<dbReference type="Proteomes" id="UP000504604">
    <property type="component" value="Linkage group LG3"/>
</dbReference>
<dbReference type="SUPFAM" id="SSF55961">
    <property type="entry name" value="Bet v1-like"/>
    <property type="match status" value="1"/>
</dbReference>
<evidence type="ECO:0000313" key="5">
    <source>
        <dbReference type="Proteomes" id="UP000504604"/>
    </source>
</evidence>
<dbReference type="FunCoup" id="A0A6I9SUW5">
    <property type="interactions" value="1153"/>
</dbReference>
<dbReference type="Pfam" id="PF03364">
    <property type="entry name" value="Polyketide_cyc"/>
    <property type="match status" value="1"/>
</dbReference>
<dbReference type="OrthoDB" id="292693at2759"/>
<dbReference type="InParanoid" id="A0A6I9SUW5"/>
<dbReference type="GO" id="GO:0005739">
    <property type="term" value="C:mitochondrion"/>
    <property type="evidence" value="ECO:0007669"/>
    <property type="project" value="TreeGrafter"/>
</dbReference>
<dbReference type="GO" id="GO:0045333">
    <property type="term" value="P:cellular respiration"/>
    <property type="evidence" value="ECO:0007669"/>
    <property type="project" value="InterPro"/>
</dbReference>
<dbReference type="InterPro" id="IPR023393">
    <property type="entry name" value="START-like_dom_sf"/>
</dbReference>
<evidence type="ECO:0000256" key="3">
    <source>
        <dbReference type="ARBA" id="ARBA00024947"/>
    </source>
</evidence>
<dbReference type="InterPro" id="IPR005031">
    <property type="entry name" value="COQ10_START"/>
</dbReference>
<reference evidence="6" key="1">
    <citation type="submission" date="2025-08" db="UniProtKB">
        <authorList>
            <consortium name="RefSeq"/>
        </authorList>
    </citation>
    <scope>IDENTIFICATION</scope>
</reference>
<proteinExistence type="inferred from homology"/>
<evidence type="ECO:0000256" key="2">
    <source>
        <dbReference type="ARBA" id="ARBA00011814"/>
    </source>
</evidence>
<organism evidence="5 6">
    <name type="scientific">Sesamum indicum</name>
    <name type="common">Oriental sesame</name>
    <name type="synonym">Sesamum orientale</name>
    <dbReference type="NCBI Taxonomy" id="4182"/>
    <lineage>
        <taxon>Eukaryota</taxon>
        <taxon>Viridiplantae</taxon>
        <taxon>Streptophyta</taxon>
        <taxon>Embryophyta</taxon>
        <taxon>Tracheophyta</taxon>
        <taxon>Spermatophyta</taxon>
        <taxon>Magnoliopsida</taxon>
        <taxon>eudicotyledons</taxon>
        <taxon>Gunneridae</taxon>
        <taxon>Pentapetalae</taxon>
        <taxon>asterids</taxon>
        <taxon>lamiids</taxon>
        <taxon>Lamiales</taxon>
        <taxon>Pedaliaceae</taxon>
        <taxon>Sesamum</taxon>
    </lineage>
</organism>
<sequence length="289" mass="33105">MYRFHFLNEFSSNPSGLAALIFPRISQKIASQEFLTTNCIIRAMSKFKPASKTLGRLVFGRNLFRQRMTNYNQIRCLNSISGSIAFSSSDKLVGGGYRNYYGNSLRTSEVAFQKRGFLGCVDGEVRNMLSKVYEERRVLGYSPEQLFNVVAAVDMYQDFLPWCERSKIIRHNRDGTFDAELEIGFKFLAESYVSHVELSKPKSIKTTSYQSTLFDHLINAWEFNPGPVPGTCNLYFLVDFKFKSPLYRQIANMFFNEVVSRLVGSFSDRCQLIYGPAVPVLENSYDQRA</sequence>
<protein>
    <submittedName>
        <fullName evidence="6">Coenzyme Q-binding protein COQ10 homolog, mitochondrial-like</fullName>
    </submittedName>
</protein>
<evidence type="ECO:0000259" key="4">
    <source>
        <dbReference type="Pfam" id="PF03364"/>
    </source>
</evidence>
<comment type="subunit">
    <text evidence="2">Interacts with coenzyme Q.</text>
</comment>
<evidence type="ECO:0000256" key="1">
    <source>
        <dbReference type="ARBA" id="ARBA00006885"/>
    </source>
</evidence>
<comment type="similarity">
    <text evidence="1">Belongs to the COQ10 family.</text>
</comment>
<dbReference type="KEGG" id="sind:105159169"/>
<dbReference type="Gene3D" id="3.30.530.20">
    <property type="match status" value="1"/>
</dbReference>
<dbReference type="RefSeq" id="XP_011074433.1">
    <property type="nucleotide sequence ID" value="XM_011076131.2"/>
</dbReference>
<keyword evidence="5" id="KW-1185">Reference proteome</keyword>
<accession>A0A6I9SUW5</accession>
<dbReference type="PANTHER" id="PTHR12901">
    <property type="entry name" value="SPERM PROTEIN HOMOLOG"/>
    <property type="match status" value="1"/>
</dbReference>
<feature type="domain" description="Coenzyme Q-binding protein COQ10 START" evidence="4">
    <location>
        <begin position="140"/>
        <end position="266"/>
    </location>
</feature>